<evidence type="ECO:0000313" key="3">
    <source>
        <dbReference type="EMBL" id="KZP24933.1"/>
    </source>
</evidence>
<feature type="transmembrane region" description="Helical" evidence="2">
    <location>
        <begin position="213"/>
        <end position="231"/>
    </location>
</feature>
<keyword evidence="2" id="KW-1133">Transmembrane helix</keyword>
<name>A0A166NEU9_9AGAM</name>
<dbReference type="Proteomes" id="UP000076532">
    <property type="component" value="Unassembled WGS sequence"/>
</dbReference>
<feature type="transmembrane region" description="Helical" evidence="2">
    <location>
        <begin position="308"/>
        <end position="331"/>
    </location>
</feature>
<proteinExistence type="predicted"/>
<evidence type="ECO:0000256" key="2">
    <source>
        <dbReference type="SAM" id="Phobius"/>
    </source>
</evidence>
<feature type="region of interest" description="Disordered" evidence="1">
    <location>
        <begin position="123"/>
        <end position="142"/>
    </location>
</feature>
<gene>
    <name evidence="3" type="ORF">FIBSPDRAFT_929511</name>
</gene>
<feature type="transmembrane region" description="Helical" evidence="2">
    <location>
        <begin position="40"/>
        <end position="61"/>
    </location>
</feature>
<feature type="transmembrane region" description="Helical" evidence="2">
    <location>
        <begin position="88"/>
        <end position="107"/>
    </location>
</feature>
<dbReference type="AlphaFoldDB" id="A0A166NEU9"/>
<keyword evidence="2" id="KW-0472">Membrane</keyword>
<accession>A0A166NEU9</accession>
<organism evidence="3 4">
    <name type="scientific">Athelia psychrophila</name>
    <dbReference type="NCBI Taxonomy" id="1759441"/>
    <lineage>
        <taxon>Eukaryota</taxon>
        <taxon>Fungi</taxon>
        <taxon>Dikarya</taxon>
        <taxon>Basidiomycota</taxon>
        <taxon>Agaricomycotina</taxon>
        <taxon>Agaricomycetes</taxon>
        <taxon>Agaricomycetidae</taxon>
        <taxon>Atheliales</taxon>
        <taxon>Atheliaceae</taxon>
        <taxon>Athelia</taxon>
    </lineage>
</organism>
<sequence length="656" mass="70504">MSSISDKPNAEHVAESKAPMSSDGKPKAGLKRIFSEKSLALVKLSGCMVAAVAIMAAGVVLSTSTNRVAGSATVHSIIPVLSSSKHRYATAMSSVFAFITTFITKTIGSVHSTALRSTLINERHPSPQIETPPNTSPPPNAKHRRGIEFNTNSRLFAAATGWANGQLMNALMALLLVISYAASGLIVMPLQILEGPNFSGIPKNETGLTAPPIILLGLSLFLQGVIALFGASDCGPYWTEGGDMLATTKKEIVDGRLLPRPHRCMRNVLNTSDPITTPDPLTKPYPLKPSKFQPSAWSANPSVERAVIAMWALIPFYAIWGAIIYALSVYVSTAVSKSGGISSVGIGSEKLPEFSWAFVPNFNTQSFGVAYTTTHAKEEASLPSATWPSIFLVLMVIQSGLTLALNYCEAIINTTQDEHVWRRAVGPEGASTLEKSSPMQVAWDLVSSSWESVSSLVTKLFHWTPNTSRPIGSQATSWRIRVATLLHGLQRRVSRLVSSNWRSVCLSATTSICHWLFGQSFQVTAVFAQPPQVTGTADGSYFIGIEVIAHCAQVWYLCAVLIASAIVTTFIANHKPSGPLPAAYGHFQTLADLIDEWPPKKLESDKSPSVLYWGHKSDKGGVCHAGTSPDKSLVQPIDMEGMYGGELDPEWPSTAG</sequence>
<dbReference type="OrthoDB" id="2688021at2759"/>
<evidence type="ECO:0000256" key="1">
    <source>
        <dbReference type="SAM" id="MobiDB-lite"/>
    </source>
</evidence>
<dbReference type="EMBL" id="KV417523">
    <property type="protein sequence ID" value="KZP24933.1"/>
    <property type="molecule type" value="Genomic_DNA"/>
</dbReference>
<keyword evidence="2" id="KW-0812">Transmembrane</keyword>
<feature type="transmembrane region" description="Helical" evidence="2">
    <location>
        <begin position="171"/>
        <end position="193"/>
    </location>
</feature>
<dbReference type="STRING" id="436010.A0A166NEU9"/>
<evidence type="ECO:0000313" key="4">
    <source>
        <dbReference type="Proteomes" id="UP000076532"/>
    </source>
</evidence>
<reference evidence="3 4" key="1">
    <citation type="journal article" date="2016" name="Mol. Biol. Evol.">
        <title>Comparative Genomics of Early-Diverging Mushroom-Forming Fungi Provides Insights into the Origins of Lignocellulose Decay Capabilities.</title>
        <authorList>
            <person name="Nagy L.G."/>
            <person name="Riley R."/>
            <person name="Tritt A."/>
            <person name="Adam C."/>
            <person name="Daum C."/>
            <person name="Floudas D."/>
            <person name="Sun H."/>
            <person name="Yadav J.S."/>
            <person name="Pangilinan J."/>
            <person name="Larsson K.H."/>
            <person name="Matsuura K."/>
            <person name="Barry K."/>
            <person name="Labutti K."/>
            <person name="Kuo R."/>
            <person name="Ohm R.A."/>
            <person name="Bhattacharya S.S."/>
            <person name="Shirouzu T."/>
            <person name="Yoshinaga Y."/>
            <person name="Martin F.M."/>
            <person name="Grigoriev I.V."/>
            <person name="Hibbett D.S."/>
        </authorList>
    </citation>
    <scope>NUCLEOTIDE SEQUENCE [LARGE SCALE GENOMIC DNA]</scope>
    <source>
        <strain evidence="3 4">CBS 109695</strain>
    </source>
</reference>
<feature type="region of interest" description="Disordered" evidence="1">
    <location>
        <begin position="1"/>
        <end position="26"/>
    </location>
</feature>
<protein>
    <submittedName>
        <fullName evidence="3">Uncharacterized protein</fullName>
    </submittedName>
</protein>
<feature type="transmembrane region" description="Helical" evidence="2">
    <location>
        <begin position="554"/>
        <end position="572"/>
    </location>
</feature>
<keyword evidence="4" id="KW-1185">Reference proteome</keyword>